<dbReference type="GO" id="GO:0016301">
    <property type="term" value="F:kinase activity"/>
    <property type="evidence" value="ECO:0007669"/>
    <property type="project" value="UniProtKB-KW"/>
</dbReference>
<keyword evidence="3" id="KW-1185">Reference proteome</keyword>
<dbReference type="InterPro" id="IPR016188">
    <property type="entry name" value="PurM-like_N"/>
</dbReference>
<organism evidence="2 3">
    <name type="scientific">Selenihalanaerobacter shriftii</name>
    <dbReference type="NCBI Taxonomy" id="142842"/>
    <lineage>
        <taxon>Bacteria</taxon>
        <taxon>Bacillati</taxon>
        <taxon>Bacillota</taxon>
        <taxon>Clostridia</taxon>
        <taxon>Halanaerobiales</taxon>
        <taxon>Halobacteroidaceae</taxon>
        <taxon>Selenihalanaerobacter</taxon>
    </lineage>
</organism>
<dbReference type="OrthoDB" id="9805740at2"/>
<feature type="domain" description="PurM-like N-terminal" evidence="1">
    <location>
        <begin position="4"/>
        <end position="119"/>
    </location>
</feature>
<evidence type="ECO:0000259" key="1">
    <source>
        <dbReference type="Pfam" id="PF00586"/>
    </source>
</evidence>
<dbReference type="RefSeq" id="WP_078809044.1">
    <property type="nucleotide sequence ID" value="NZ_FUWM01000005.1"/>
</dbReference>
<sequence>MQRDISIVDLPSKQKLIIACDSSGGIGPKARDQVSVSGEIVGKLGVRVALMEVLAVRATPIAVVNTLTVEYEPTGKEIISGIKQELEMLDLDVDKVLNGSTEENILTGETGVGITVIGISNTEDLRLANSRAGDILTAIGIPKVGEDVLDSKEEVIDLDTMKKLIKLNYIYDILPVGSKGIKYEAELLADMNNLNLDLVETDIDLQKSAGPSTVLLVTLPKNRMTDLQKVIYKPINLIGSLYSIT</sequence>
<evidence type="ECO:0000313" key="3">
    <source>
        <dbReference type="Proteomes" id="UP000190625"/>
    </source>
</evidence>
<reference evidence="3" key="1">
    <citation type="submission" date="2017-02" db="EMBL/GenBank/DDBJ databases">
        <authorList>
            <person name="Varghese N."/>
            <person name="Submissions S."/>
        </authorList>
    </citation>
    <scope>NUCLEOTIDE SEQUENCE [LARGE SCALE GENOMIC DNA]</scope>
    <source>
        <strain evidence="3">ATCC BAA-73</strain>
    </source>
</reference>
<keyword evidence="2" id="KW-0418">Kinase</keyword>
<dbReference type="STRING" id="142842.SAMN02745118_00534"/>
<dbReference type="InterPro" id="IPR036921">
    <property type="entry name" value="PurM-like_N_sf"/>
</dbReference>
<keyword evidence="2" id="KW-0808">Transferase</keyword>
<accession>A0A1T4K0D1</accession>
<dbReference type="Pfam" id="PF00586">
    <property type="entry name" value="AIRS"/>
    <property type="match status" value="1"/>
</dbReference>
<dbReference type="Proteomes" id="UP000190625">
    <property type="component" value="Unassembled WGS sequence"/>
</dbReference>
<dbReference type="EMBL" id="FUWM01000005">
    <property type="protein sequence ID" value="SJZ35834.1"/>
    <property type="molecule type" value="Genomic_DNA"/>
</dbReference>
<protein>
    <submittedName>
        <fullName evidence="2">Alpha-ribazole kinase</fullName>
    </submittedName>
</protein>
<gene>
    <name evidence="2" type="ORF">SAMN02745118_00534</name>
</gene>
<proteinExistence type="predicted"/>
<dbReference type="AlphaFoldDB" id="A0A1T4K0D1"/>
<evidence type="ECO:0000313" key="2">
    <source>
        <dbReference type="EMBL" id="SJZ35834.1"/>
    </source>
</evidence>
<name>A0A1T4K0D1_9FIRM</name>
<dbReference type="Gene3D" id="3.30.1330.10">
    <property type="entry name" value="PurM-like, N-terminal domain"/>
    <property type="match status" value="1"/>
</dbReference>